<dbReference type="InterPro" id="IPR036412">
    <property type="entry name" value="HAD-like_sf"/>
</dbReference>
<dbReference type="GO" id="GO:0036424">
    <property type="term" value="F:L-phosphoserine phosphatase activity"/>
    <property type="evidence" value="ECO:0007669"/>
    <property type="project" value="TreeGrafter"/>
</dbReference>
<evidence type="ECO:0000256" key="10">
    <source>
        <dbReference type="ARBA" id="ARBA00048523"/>
    </source>
</evidence>
<evidence type="ECO:0000256" key="7">
    <source>
        <dbReference type="ARBA" id="ARBA00022842"/>
    </source>
</evidence>
<evidence type="ECO:0000256" key="1">
    <source>
        <dbReference type="ARBA" id="ARBA00001946"/>
    </source>
</evidence>
<dbReference type="RefSeq" id="WP_156683229.1">
    <property type="nucleotide sequence ID" value="NZ_CABWIB010000001.1"/>
</dbReference>
<dbReference type="NCBIfam" id="TIGR01490">
    <property type="entry name" value="HAD-SF-IB-hyp1"/>
    <property type="match status" value="1"/>
</dbReference>
<dbReference type="GO" id="GO:0005737">
    <property type="term" value="C:cytoplasm"/>
    <property type="evidence" value="ECO:0007669"/>
    <property type="project" value="TreeGrafter"/>
</dbReference>
<dbReference type="GO" id="GO:0000287">
    <property type="term" value="F:magnesium ion binding"/>
    <property type="evidence" value="ECO:0007669"/>
    <property type="project" value="TreeGrafter"/>
</dbReference>
<dbReference type="EMBL" id="CABWIB010000001">
    <property type="protein sequence ID" value="VWL85217.1"/>
    <property type="molecule type" value="Genomic_DNA"/>
</dbReference>
<dbReference type="Gene3D" id="3.40.50.1000">
    <property type="entry name" value="HAD superfamily/HAD-like"/>
    <property type="match status" value="1"/>
</dbReference>
<evidence type="ECO:0000256" key="9">
    <source>
        <dbReference type="ARBA" id="ARBA00048138"/>
    </source>
</evidence>
<dbReference type="Proteomes" id="UP000419017">
    <property type="component" value="Unassembled WGS sequence"/>
</dbReference>
<dbReference type="AlphaFoldDB" id="A0A6I8M6V9"/>
<evidence type="ECO:0000256" key="2">
    <source>
        <dbReference type="ARBA" id="ARBA00005135"/>
    </source>
</evidence>
<comment type="pathway">
    <text evidence="2">Amino-acid biosynthesis; L-serine biosynthesis; L-serine from 3-phospho-D-glycerate: step 3/3.</text>
</comment>
<evidence type="ECO:0000313" key="11">
    <source>
        <dbReference type="EMBL" id="VWL85217.1"/>
    </source>
</evidence>
<dbReference type="NCBIfam" id="TIGR01488">
    <property type="entry name" value="HAD-SF-IB"/>
    <property type="match status" value="1"/>
</dbReference>
<keyword evidence="6" id="KW-0378">Hydrolase</keyword>
<dbReference type="CDD" id="cd02612">
    <property type="entry name" value="HAD_PGPPase"/>
    <property type="match status" value="1"/>
</dbReference>
<dbReference type="InterPro" id="IPR050582">
    <property type="entry name" value="HAD-like_SerB"/>
</dbReference>
<keyword evidence="7" id="KW-0460">Magnesium</keyword>
<dbReference type="Pfam" id="PF12710">
    <property type="entry name" value="HAD"/>
    <property type="match status" value="1"/>
</dbReference>
<dbReference type="GO" id="GO:0006564">
    <property type="term" value="P:L-serine biosynthetic process"/>
    <property type="evidence" value="ECO:0007669"/>
    <property type="project" value="UniProtKB-KW"/>
</dbReference>
<keyword evidence="5" id="KW-0479">Metal-binding</keyword>
<dbReference type="InterPro" id="IPR023214">
    <property type="entry name" value="HAD_sf"/>
</dbReference>
<proteinExistence type="predicted"/>
<comment type="catalytic activity">
    <reaction evidence="9">
        <text>O-phospho-L-serine + H2O = L-serine + phosphate</text>
        <dbReference type="Rhea" id="RHEA:21208"/>
        <dbReference type="ChEBI" id="CHEBI:15377"/>
        <dbReference type="ChEBI" id="CHEBI:33384"/>
        <dbReference type="ChEBI" id="CHEBI:43474"/>
        <dbReference type="ChEBI" id="CHEBI:57524"/>
        <dbReference type="EC" id="3.1.3.3"/>
    </reaction>
</comment>
<evidence type="ECO:0000256" key="3">
    <source>
        <dbReference type="ARBA" id="ARBA00012640"/>
    </source>
</evidence>
<comment type="catalytic activity">
    <reaction evidence="10">
        <text>O-phospho-D-serine + H2O = D-serine + phosphate</text>
        <dbReference type="Rhea" id="RHEA:24873"/>
        <dbReference type="ChEBI" id="CHEBI:15377"/>
        <dbReference type="ChEBI" id="CHEBI:35247"/>
        <dbReference type="ChEBI" id="CHEBI:43474"/>
        <dbReference type="ChEBI" id="CHEBI:58680"/>
        <dbReference type="EC" id="3.1.3.3"/>
    </reaction>
</comment>
<name>A0A6I8M6V9_9FUSO</name>
<evidence type="ECO:0000256" key="5">
    <source>
        <dbReference type="ARBA" id="ARBA00022723"/>
    </source>
</evidence>
<dbReference type="SUPFAM" id="SSF56784">
    <property type="entry name" value="HAD-like"/>
    <property type="match status" value="1"/>
</dbReference>
<accession>A0A6I8M6V9</accession>
<evidence type="ECO:0000256" key="8">
    <source>
        <dbReference type="ARBA" id="ARBA00023299"/>
    </source>
</evidence>
<keyword evidence="12" id="KW-1185">Reference proteome</keyword>
<evidence type="ECO:0000256" key="6">
    <source>
        <dbReference type="ARBA" id="ARBA00022801"/>
    </source>
</evidence>
<evidence type="ECO:0000256" key="4">
    <source>
        <dbReference type="ARBA" id="ARBA00022605"/>
    </source>
</evidence>
<dbReference type="PANTHER" id="PTHR43344">
    <property type="entry name" value="PHOSPHOSERINE PHOSPHATASE"/>
    <property type="match status" value="1"/>
</dbReference>
<sequence>MANIAAFFDIDGTIFRNSLLIEHFKMLITYKFIKYEAFSGSVEEKFNKWAKREGDYDDYLEPLTKHYVNGLMELDEADVNYVAQRVIDLKWENQYRYAKKMLKFHKDRNDKIVIISGSPDFLVSKMAEKLGIEYFYASEYVVENNKYTGEVIPMWDSKSKQEAIKNFCEKYDIDLSNSYAYGDTKGDYSMFKLVGHPIALNPAKNLIDKIVEDKDLMEKIQIKVERKNVIYTLKASELEYNKGED</sequence>
<comment type="cofactor">
    <cofactor evidence="1">
        <name>Mg(2+)</name>
        <dbReference type="ChEBI" id="CHEBI:18420"/>
    </cofactor>
</comment>
<keyword evidence="8" id="KW-0718">Serine biosynthesis</keyword>
<keyword evidence="4" id="KW-0028">Amino-acid biosynthesis</keyword>
<reference evidence="11 12" key="1">
    <citation type="submission" date="2019-10" db="EMBL/GenBank/DDBJ databases">
        <authorList>
            <person name="Blom J."/>
        </authorList>
    </citation>
    <scope>NUCLEOTIDE SEQUENCE [LARGE SCALE GENOMIC DNA]</scope>
    <source>
        <strain evidence="11 12">ES3154-GLU</strain>
    </source>
</reference>
<dbReference type="InterPro" id="IPR006385">
    <property type="entry name" value="HAD_hydro_SerB1"/>
</dbReference>
<organism evidence="11 12">
    <name type="scientific">Oceanivirga miroungae</name>
    <dbReference type="NCBI Taxonomy" id="1130046"/>
    <lineage>
        <taxon>Bacteria</taxon>
        <taxon>Fusobacteriati</taxon>
        <taxon>Fusobacteriota</taxon>
        <taxon>Fusobacteriia</taxon>
        <taxon>Fusobacteriales</taxon>
        <taxon>Leptotrichiaceae</taxon>
        <taxon>Oceanivirga</taxon>
    </lineage>
</organism>
<evidence type="ECO:0000313" key="12">
    <source>
        <dbReference type="Proteomes" id="UP000419017"/>
    </source>
</evidence>
<dbReference type="PANTHER" id="PTHR43344:SF2">
    <property type="entry name" value="PHOSPHOSERINE PHOSPHATASE"/>
    <property type="match status" value="1"/>
</dbReference>
<gene>
    <name evidence="11" type="ORF">OMES3154_00500</name>
</gene>
<protein>
    <recommendedName>
        <fullName evidence="3">phosphoserine phosphatase</fullName>
        <ecNumber evidence="3">3.1.3.3</ecNumber>
    </recommendedName>
</protein>
<dbReference type="EC" id="3.1.3.3" evidence="3"/>